<feature type="region of interest" description="Disordered" evidence="1">
    <location>
        <begin position="1"/>
        <end position="39"/>
    </location>
</feature>
<keyword evidence="2" id="KW-0812">Transmembrane</keyword>
<dbReference type="Proteomes" id="UP000603200">
    <property type="component" value="Unassembled WGS sequence"/>
</dbReference>
<name>A0ABQ3ZNI4_9ACTN</name>
<feature type="compositionally biased region" description="Polar residues" evidence="1">
    <location>
        <begin position="78"/>
        <end position="88"/>
    </location>
</feature>
<gene>
    <name evidence="3" type="ORF">Ahu01nite_032470</name>
</gene>
<evidence type="ECO:0000256" key="2">
    <source>
        <dbReference type="SAM" id="Phobius"/>
    </source>
</evidence>
<evidence type="ECO:0008006" key="5">
    <source>
        <dbReference type="Google" id="ProtNLM"/>
    </source>
</evidence>
<keyword evidence="2" id="KW-0472">Membrane</keyword>
<evidence type="ECO:0000256" key="1">
    <source>
        <dbReference type="SAM" id="MobiDB-lite"/>
    </source>
</evidence>
<feature type="compositionally biased region" description="Low complexity" evidence="1">
    <location>
        <begin position="122"/>
        <end position="139"/>
    </location>
</feature>
<sequence length="311" mass="33168">MSDAGEEGGTGAAEERRAEGQRAEGQREGHEHGRYPRKGAKCASGYRHLRAHEPAVKVTVTCARYGVVQRTRLEDFPMSQNGPYSGQGWSTGGVPGSGEPYAEPSDPWGEAAPPPAPGWGGHPVSAAPEPYSSPPSEAYTPPPQHIPQPPPVWQQPSPAPPPRKRTNGPIIALVAVLGLLICGGLGTAAWLVTRGDSGSIIDAEPSSTPATRGTEDDGVVPEPQTSKDARFVGKGQCVRNESNADDSPQLKIVTCTDGAYEVLKRVDGRTTGEADAENKCSKVDNYTKWYFYDSELDSLDFVLCLREYGSN</sequence>
<dbReference type="EMBL" id="BOMN01000039">
    <property type="protein sequence ID" value="GIE20145.1"/>
    <property type="molecule type" value="Genomic_DNA"/>
</dbReference>
<feature type="transmembrane region" description="Helical" evidence="2">
    <location>
        <begin position="170"/>
        <end position="192"/>
    </location>
</feature>
<organism evidence="3 4">
    <name type="scientific">Winogradskya humida</name>
    <dbReference type="NCBI Taxonomy" id="113566"/>
    <lineage>
        <taxon>Bacteria</taxon>
        <taxon>Bacillati</taxon>
        <taxon>Actinomycetota</taxon>
        <taxon>Actinomycetes</taxon>
        <taxon>Micromonosporales</taxon>
        <taxon>Micromonosporaceae</taxon>
        <taxon>Winogradskya</taxon>
    </lineage>
</organism>
<accession>A0ABQ3ZNI4</accession>
<keyword evidence="2" id="KW-1133">Transmembrane helix</keyword>
<keyword evidence="4" id="KW-1185">Reference proteome</keyword>
<reference evidence="3 4" key="1">
    <citation type="submission" date="2021-01" db="EMBL/GenBank/DDBJ databases">
        <title>Whole genome shotgun sequence of Actinoplanes humidus NBRC 14915.</title>
        <authorList>
            <person name="Komaki H."/>
            <person name="Tamura T."/>
        </authorList>
    </citation>
    <scope>NUCLEOTIDE SEQUENCE [LARGE SCALE GENOMIC DNA]</scope>
    <source>
        <strain evidence="3 4">NBRC 14915</strain>
    </source>
</reference>
<evidence type="ECO:0000313" key="3">
    <source>
        <dbReference type="EMBL" id="GIE20145.1"/>
    </source>
</evidence>
<protein>
    <recommendedName>
        <fullName evidence="5">Ricin-type beta-trefoil lectin protein</fullName>
    </recommendedName>
</protein>
<feature type="compositionally biased region" description="Basic and acidic residues" evidence="1">
    <location>
        <begin position="13"/>
        <end position="34"/>
    </location>
</feature>
<comment type="caution">
    <text evidence="3">The sequence shown here is derived from an EMBL/GenBank/DDBJ whole genome shotgun (WGS) entry which is preliminary data.</text>
</comment>
<proteinExistence type="predicted"/>
<evidence type="ECO:0000313" key="4">
    <source>
        <dbReference type="Proteomes" id="UP000603200"/>
    </source>
</evidence>
<feature type="region of interest" description="Disordered" evidence="1">
    <location>
        <begin position="200"/>
        <end position="226"/>
    </location>
</feature>
<feature type="compositionally biased region" description="Pro residues" evidence="1">
    <location>
        <begin position="140"/>
        <end position="161"/>
    </location>
</feature>
<feature type="region of interest" description="Disordered" evidence="1">
    <location>
        <begin position="76"/>
        <end position="165"/>
    </location>
</feature>